<dbReference type="AlphaFoldDB" id="A0A8J3Z6P4"/>
<accession>A0A8J3Z6P4</accession>
<reference evidence="1" key="1">
    <citation type="submission" date="2021-01" db="EMBL/GenBank/DDBJ databases">
        <title>Whole genome shotgun sequence of Virgisporangium aurantiacum NBRC 16421.</title>
        <authorList>
            <person name="Komaki H."/>
            <person name="Tamura T."/>
        </authorList>
    </citation>
    <scope>NUCLEOTIDE SEQUENCE</scope>
    <source>
        <strain evidence="1">NBRC 16421</strain>
    </source>
</reference>
<protein>
    <recommendedName>
        <fullName evidence="3">Dihydroorotate dehydrogenase</fullName>
    </recommendedName>
</protein>
<name>A0A8J3Z6P4_9ACTN</name>
<dbReference type="InterPro" id="IPR043758">
    <property type="entry name" value="DUF5703"/>
</dbReference>
<organism evidence="1 2">
    <name type="scientific">Virgisporangium aurantiacum</name>
    <dbReference type="NCBI Taxonomy" id="175570"/>
    <lineage>
        <taxon>Bacteria</taxon>
        <taxon>Bacillati</taxon>
        <taxon>Actinomycetota</taxon>
        <taxon>Actinomycetes</taxon>
        <taxon>Micromonosporales</taxon>
        <taxon>Micromonosporaceae</taxon>
        <taxon>Virgisporangium</taxon>
    </lineage>
</organism>
<gene>
    <name evidence="1" type="ORF">Vau01_037420</name>
</gene>
<dbReference type="EMBL" id="BOPG01000024">
    <property type="protein sequence ID" value="GIJ56226.1"/>
    <property type="molecule type" value="Genomic_DNA"/>
</dbReference>
<evidence type="ECO:0000313" key="2">
    <source>
        <dbReference type="Proteomes" id="UP000612585"/>
    </source>
</evidence>
<evidence type="ECO:0000313" key="1">
    <source>
        <dbReference type="EMBL" id="GIJ56226.1"/>
    </source>
</evidence>
<keyword evidence="2" id="KW-1185">Reference proteome</keyword>
<sequence>MDYEYAPLRLPANVDRLTATAQLTLQAEYAGWELARVQLYRDGTRKVMMRRRIAPGQPELQPGLSI</sequence>
<dbReference type="Pfam" id="PF18963">
    <property type="entry name" value="DUF5703"/>
    <property type="match status" value="1"/>
</dbReference>
<evidence type="ECO:0008006" key="3">
    <source>
        <dbReference type="Google" id="ProtNLM"/>
    </source>
</evidence>
<proteinExistence type="predicted"/>
<dbReference type="RefSeq" id="WP_203994195.1">
    <property type="nucleotide sequence ID" value="NZ_BOPG01000024.1"/>
</dbReference>
<dbReference type="Proteomes" id="UP000612585">
    <property type="component" value="Unassembled WGS sequence"/>
</dbReference>
<comment type="caution">
    <text evidence="1">The sequence shown here is derived from an EMBL/GenBank/DDBJ whole genome shotgun (WGS) entry which is preliminary data.</text>
</comment>